<feature type="DNA-binding region" description="Homeobox" evidence="4">
    <location>
        <begin position="237"/>
        <end position="299"/>
    </location>
</feature>
<keyword evidence="8" id="KW-1185">Reference proteome</keyword>
<sequence>MASAPAIPMHHHEAVDETEEDEFFEDDETMDEGDDDDDYEEEDDTQESDKRLAELVQHHELCPLVEKIRLLISTPSQLLVALLPPPESPFTVQEPSVLVMKARSYQYKHLRALQSRWQRAMDGIKQRQEQATDLDEKELLHQVQVDELMMKTVLFYWRLWRYLTVILIGIVHYVESTIIQTAQDCIPHLSPCMSPPYETKAIDSGSNVLPIRRLRSSSSITSSTDSSSDPLLPSRASSTRRNRLARPSNEFMIAWFLAHKSNPYPSAAERLQIAEKTGLSEQQVRNWFANMRKRHWKPKENSSKKPRCLLDMLLRQDEDV</sequence>
<dbReference type="GO" id="GO:0000981">
    <property type="term" value="F:DNA-binding transcription factor activity, RNA polymerase II-specific"/>
    <property type="evidence" value="ECO:0007669"/>
    <property type="project" value="InterPro"/>
</dbReference>
<feature type="domain" description="Homeobox" evidence="6">
    <location>
        <begin position="235"/>
        <end position="298"/>
    </location>
</feature>
<feature type="region of interest" description="Disordered" evidence="5">
    <location>
        <begin position="1"/>
        <end position="49"/>
    </location>
</feature>
<gene>
    <name evidence="7" type="ORF">Poli38472_000223</name>
</gene>
<dbReference type="PROSITE" id="PS00027">
    <property type="entry name" value="HOMEOBOX_1"/>
    <property type="match status" value="1"/>
</dbReference>
<dbReference type="Proteomes" id="UP000794436">
    <property type="component" value="Unassembled WGS sequence"/>
</dbReference>
<dbReference type="Pfam" id="PF05920">
    <property type="entry name" value="Homeobox_KN"/>
    <property type="match status" value="1"/>
</dbReference>
<evidence type="ECO:0000256" key="2">
    <source>
        <dbReference type="ARBA" id="ARBA00023155"/>
    </source>
</evidence>
<protein>
    <recommendedName>
        <fullName evidence="6">Homeobox domain-containing protein</fullName>
    </recommendedName>
</protein>
<evidence type="ECO:0000256" key="4">
    <source>
        <dbReference type="PROSITE-ProRule" id="PRU00108"/>
    </source>
</evidence>
<dbReference type="PROSITE" id="PS50071">
    <property type="entry name" value="HOMEOBOX_2"/>
    <property type="match status" value="1"/>
</dbReference>
<dbReference type="InterPro" id="IPR008422">
    <property type="entry name" value="KN_HD"/>
</dbReference>
<evidence type="ECO:0000256" key="5">
    <source>
        <dbReference type="SAM" id="MobiDB-lite"/>
    </source>
</evidence>
<keyword evidence="3 4" id="KW-0539">Nucleus</keyword>
<dbReference type="SUPFAM" id="SSF46689">
    <property type="entry name" value="Homeodomain-like"/>
    <property type="match status" value="1"/>
</dbReference>
<evidence type="ECO:0000313" key="8">
    <source>
        <dbReference type="Proteomes" id="UP000794436"/>
    </source>
</evidence>
<dbReference type="InterPro" id="IPR009057">
    <property type="entry name" value="Homeodomain-like_sf"/>
</dbReference>
<evidence type="ECO:0000256" key="3">
    <source>
        <dbReference type="ARBA" id="ARBA00023242"/>
    </source>
</evidence>
<reference evidence="7" key="1">
    <citation type="submission" date="2019-03" db="EMBL/GenBank/DDBJ databases">
        <title>Long read genome sequence of the mycoparasitic Pythium oligandrum ATCC 38472 isolated from sugarbeet rhizosphere.</title>
        <authorList>
            <person name="Gaulin E."/>
        </authorList>
    </citation>
    <scope>NUCLEOTIDE SEQUENCE</scope>
    <source>
        <strain evidence="7">ATCC 38472_TT</strain>
    </source>
</reference>
<dbReference type="InterPro" id="IPR001356">
    <property type="entry name" value="HD"/>
</dbReference>
<evidence type="ECO:0000256" key="1">
    <source>
        <dbReference type="ARBA" id="ARBA00023125"/>
    </source>
</evidence>
<proteinExistence type="predicted"/>
<organism evidence="7 8">
    <name type="scientific">Pythium oligandrum</name>
    <name type="common">Mycoparasitic fungus</name>
    <dbReference type="NCBI Taxonomy" id="41045"/>
    <lineage>
        <taxon>Eukaryota</taxon>
        <taxon>Sar</taxon>
        <taxon>Stramenopiles</taxon>
        <taxon>Oomycota</taxon>
        <taxon>Peronosporomycetes</taxon>
        <taxon>Pythiales</taxon>
        <taxon>Pythiaceae</taxon>
        <taxon>Pythium</taxon>
    </lineage>
</organism>
<dbReference type="GO" id="GO:0003677">
    <property type="term" value="F:DNA binding"/>
    <property type="evidence" value="ECO:0007669"/>
    <property type="project" value="UniProtKB-UniRule"/>
</dbReference>
<evidence type="ECO:0000259" key="6">
    <source>
        <dbReference type="PROSITE" id="PS50071"/>
    </source>
</evidence>
<dbReference type="CDD" id="cd00086">
    <property type="entry name" value="homeodomain"/>
    <property type="match status" value="1"/>
</dbReference>
<dbReference type="InterPro" id="IPR050224">
    <property type="entry name" value="TALE_homeobox"/>
</dbReference>
<dbReference type="AlphaFoldDB" id="A0A8K1FF54"/>
<keyword evidence="2 4" id="KW-0371">Homeobox</keyword>
<feature type="compositionally biased region" description="Acidic residues" evidence="5">
    <location>
        <begin position="16"/>
        <end position="46"/>
    </location>
</feature>
<dbReference type="SMART" id="SM00389">
    <property type="entry name" value="HOX"/>
    <property type="match status" value="1"/>
</dbReference>
<dbReference type="OrthoDB" id="10056939at2759"/>
<dbReference type="PANTHER" id="PTHR11850">
    <property type="entry name" value="HOMEOBOX PROTEIN TRANSCRIPTION FACTORS"/>
    <property type="match status" value="1"/>
</dbReference>
<comment type="subcellular location">
    <subcellularLocation>
        <location evidence="4">Nucleus</location>
    </subcellularLocation>
</comment>
<name>A0A8K1FF54_PYTOL</name>
<feature type="compositionally biased region" description="Low complexity" evidence="5">
    <location>
        <begin position="219"/>
        <end position="237"/>
    </location>
</feature>
<dbReference type="InterPro" id="IPR017970">
    <property type="entry name" value="Homeobox_CS"/>
</dbReference>
<evidence type="ECO:0000313" key="7">
    <source>
        <dbReference type="EMBL" id="TMW60181.1"/>
    </source>
</evidence>
<keyword evidence="1 4" id="KW-0238">DNA-binding</keyword>
<accession>A0A8K1FF54</accession>
<dbReference type="EMBL" id="SPLM01000108">
    <property type="protein sequence ID" value="TMW60181.1"/>
    <property type="molecule type" value="Genomic_DNA"/>
</dbReference>
<comment type="caution">
    <text evidence="7">The sequence shown here is derived from an EMBL/GenBank/DDBJ whole genome shotgun (WGS) entry which is preliminary data.</text>
</comment>
<feature type="region of interest" description="Disordered" evidence="5">
    <location>
        <begin position="219"/>
        <end position="242"/>
    </location>
</feature>
<dbReference type="GO" id="GO:0005634">
    <property type="term" value="C:nucleus"/>
    <property type="evidence" value="ECO:0007669"/>
    <property type="project" value="UniProtKB-SubCell"/>
</dbReference>
<dbReference type="Gene3D" id="1.10.10.60">
    <property type="entry name" value="Homeodomain-like"/>
    <property type="match status" value="1"/>
</dbReference>